<proteinExistence type="predicted"/>
<feature type="chain" id="PRO_5035307923" evidence="2">
    <location>
        <begin position="27"/>
        <end position="57"/>
    </location>
</feature>
<feature type="region of interest" description="Disordered" evidence="1">
    <location>
        <begin position="33"/>
        <end position="57"/>
    </location>
</feature>
<sequence length="57" mass="6441">MHFGQIRDKIIWPFVFGWYLGVCVEAEQSSDMDEFEQPSSCSSSRSLNLNPRDGEGG</sequence>
<gene>
    <name evidence="3" type="ORF">DAT39_013030</name>
</gene>
<evidence type="ECO:0000313" key="3">
    <source>
        <dbReference type="EMBL" id="KAF5897254.1"/>
    </source>
</evidence>
<keyword evidence="4" id="KW-1185">Reference proteome</keyword>
<dbReference type="Proteomes" id="UP000727407">
    <property type="component" value="Unassembled WGS sequence"/>
</dbReference>
<reference evidence="3" key="1">
    <citation type="submission" date="2020-07" db="EMBL/GenBank/DDBJ databases">
        <title>Clarias magur genome sequencing, assembly and annotation.</title>
        <authorList>
            <person name="Kushwaha B."/>
            <person name="Kumar R."/>
            <person name="Das P."/>
            <person name="Joshi C.G."/>
            <person name="Kumar D."/>
            <person name="Nagpure N.S."/>
            <person name="Pandey M."/>
            <person name="Agarwal S."/>
            <person name="Srivastava S."/>
            <person name="Singh M."/>
            <person name="Sahoo L."/>
            <person name="Jayasankar P."/>
            <person name="Meher P.K."/>
            <person name="Koringa P.G."/>
            <person name="Iquebal M.A."/>
            <person name="Das S.P."/>
            <person name="Bit A."/>
            <person name="Patnaik S."/>
            <person name="Patel N."/>
            <person name="Shah T.M."/>
            <person name="Hinsu A."/>
            <person name="Jena J.K."/>
        </authorList>
    </citation>
    <scope>NUCLEOTIDE SEQUENCE</scope>
    <source>
        <strain evidence="3">CIFAMagur01</strain>
        <tissue evidence="3">Testis</tissue>
    </source>
</reference>
<dbReference type="EMBL" id="QNUK01000242">
    <property type="protein sequence ID" value="KAF5897254.1"/>
    <property type="molecule type" value="Genomic_DNA"/>
</dbReference>
<evidence type="ECO:0000313" key="4">
    <source>
        <dbReference type="Proteomes" id="UP000727407"/>
    </source>
</evidence>
<evidence type="ECO:0000256" key="2">
    <source>
        <dbReference type="SAM" id="SignalP"/>
    </source>
</evidence>
<comment type="caution">
    <text evidence="3">The sequence shown here is derived from an EMBL/GenBank/DDBJ whole genome shotgun (WGS) entry which is preliminary data.</text>
</comment>
<dbReference type="AlphaFoldDB" id="A0A8J4WYM5"/>
<protein>
    <submittedName>
        <fullName evidence="3">Uncharacterized protein</fullName>
    </submittedName>
</protein>
<name>A0A8J4WYM5_CLAMG</name>
<feature type="compositionally biased region" description="Low complexity" evidence="1">
    <location>
        <begin position="38"/>
        <end position="51"/>
    </location>
</feature>
<organism evidence="3 4">
    <name type="scientific">Clarias magur</name>
    <name type="common">Asian catfish</name>
    <name type="synonym">Macropteronotus magur</name>
    <dbReference type="NCBI Taxonomy" id="1594786"/>
    <lineage>
        <taxon>Eukaryota</taxon>
        <taxon>Metazoa</taxon>
        <taxon>Chordata</taxon>
        <taxon>Craniata</taxon>
        <taxon>Vertebrata</taxon>
        <taxon>Euteleostomi</taxon>
        <taxon>Actinopterygii</taxon>
        <taxon>Neopterygii</taxon>
        <taxon>Teleostei</taxon>
        <taxon>Ostariophysi</taxon>
        <taxon>Siluriformes</taxon>
        <taxon>Clariidae</taxon>
        <taxon>Clarias</taxon>
    </lineage>
</organism>
<feature type="signal peptide" evidence="2">
    <location>
        <begin position="1"/>
        <end position="26"/>
    </location>
</feature>
<keyword evidence="2" id="KW-0732">Signal</keyword>
<accession>A0A8J4WYM5</accession>
<evidence type="ECO:0000256" key="1">
    <source>
        <dbReference type="SAM" id="MobiDB-lite"/>
    </source>
</evidence>
<feature type="non-terminal residue" evidence="3">
    <location>
        <position position="57"/>
    </location>
</feature>